<dbReference type="EMBL" id="QCYY01002637">
    <property type="protein sequence ID" value="ROT68753.1"/>
    <property type="molecule type" value="Genomic_DNA"/>
</dbReference>
<comment type="caution">
    <text evidence="2">The sequence shown here is derived from an EMBL/GenBank/DDBJ whole genome shotgun (WGS) entry which is preliminary data.</text>
</comment>
<organism evidence="2 3">
    <name type="scientific">Penaeus vannamei</name>
    <name type="common">Whiteleg shrimp</name>
    <name type="synonym">Litopenaeus vannamei</name>
    <dbReference type="NCBI Taxonomy" id="6689"/>
    <lineage>
        <taxon>Eukaryota</taxon>
        <taxon>Metazoa</taxon>
        <taxon>Ecdysozoa</taxon>
        <taxon>Arthropoda</taxon>
        <taxon>Crustacea</taxon>
        <taxon>Multicrustacea</taxon>
        <taxon>Malacostraca</taxon>
        <taxon>Eumalacostraca</taxon>
        <taxon>Eucarida</taxon>
        <taxon>Decapoda</taxon>
        <taxon>Dendrobranchiata</taxon>
        <taxon>Penaeoidea</taxon>
        <taxon>Penaeidae</taxon>
        <taxon>Penaeus</taxon>
    </lineage>
</organism>
<evidence type="ECO:0000259" key="1">
    <source>
        <dbReference type="PROSITE" id="PS50011"/>
    </source>
</evidence>
<sequence length="183" mass="20735">MKFDKEFQILGLLNGAGGAPLPLSFIENPLSFIMTYKGPITLHDALHDWTWRDEDILEICLNVCRRVTEVHRKGIAHNDLKKDNVIVTPDNDVSIIDYGNGARLGDCFCYAGSGGSGGCRWIAPEMYERHPLTVKSDVYSVGVILFDMYQRAKSFPEYPRVIDEALHEDPDRRPSLETVMQYL</sequence>
<dbReference type="GO" id="GO:0004672">
    <property type="term" value="F:protein kinase activity"/>
    <property type="evidence" value="ECO:0007669"/>
    <property type="project" value="InterPro"/>
</dbReference>
<accession>A0A3R7PJN9</accession>
<keyword evidence="2" id="KW-0418">Kinase</keyword>
<dbReference type="OrthoDB" id="6375533at2759"/>
<dbReference type="InterPro" id="IPR050167">
    <property type="entry name" value="Ser_Thr_protein_kinase"/>
</dbReference>
<reference evidence="2 3" key="1">
    <citation type="submission" date="2018-04" db="EMBL/GenBank/DDBJ databases">
        <authorList>
            <person name="Zhang X."/>
            <person name="Yuan J."/>
            <person name="Li F."/>
            <person name="Xiang J."/>
        </authorList>
    </citation>
    <scope>NUCLEOTIDE SEQUENCE [LARGE SCALE GENOMIC DNA]</scope>
    <source>
        <tissue evidence="2">Muscle</tissue>
    </source>
</reference>
<dbReference type="Proteomes" id="UP000283509">
    <property type="component" value="Unassembled WGS sequence"/>
</dbReference>
<dbReference type="GO" id="GO:0005524">
    <property type="term" value="F:ATP binding"/>
    <property type="evidence" value="ECO:0007669"/>
    <property type="project" value="InterPro"/>
</dbReference>
<feature type="domain" description="Protein kinase" evidence="1">
    <location>
        <begin position="1"/>
        <end position="183"/>
    </location>
</feature>
<dbReference type="InterPro" id="IPR008271">
    <property type="entry name" value="Ser/Thr_kinase_AS"/>
</dbReference>
<dbReference type="AlphaFoldDB" id="A0A3R7PJN9"/>
<keyword evidence="2" id="KW-0808">Transferase</keyword>
<dbReference type="Gene3D" id="1.10.510.10">
    <property type="entry name" value="Transferase(Phosphotransferase) domain 1"/>
    <property type="match status" value="1"/>
</dbReference>
<evidence type="ECO:0000313" key="3">
    <source>
        <dbReference type="Proteomes" id="UP000283509"/>
    </source>
</evidence>
<reference evidence="2 3" key="2">
    <citation type="submission" date="2019-01" db="EMBL/GenBank/DDBJ databases">
        <title>The decoding of complex shrimp genome reveals the adaptation for benthos swimmer, frequently molting mechanism and breeding impact on genome.</title>
        <authorList>
            <person name="Sun Y."/>
            <person name="Gao Y."/>
            <person name="Yu Y."/>
        </authorList>
    </citation>
    <scope>NUCLEOTIDE SEQUENCE [LARGE SCALE GENOMIC DNA]</scope>
    <source>
        <tissue evidence="2">Muscle</tissue>
    </source>
</reference>
<dbReference type="PANTHER" id="PTHR23257">
    <property type="entry name" value="SERINE-THREONINE PROTEIN KINASE"/>
    <property type="match status" value="1"/>
</dbReference>
<dbReference type="InterPro" id="IPR000719">
    <property type="entry name" value="Prot_kinase_dom"/>
</dbReference>
<keyword evidence="3" id="KW-1185">Reference proteome</keyword>
<name>A0A3R7PJN9_PENVA</name>
<dbReference type="PROSITE" id="PS50011">
    <property type="entry name" value="PROTEIN_KINASE_DOM"/>
    <property type="match status" value="1"/>
</dbReference>
<proteinExistence type="predicted"/>
<dbReference type="InterPro" id="IPR011009">
    <property type="entry name" value="Kinase-like_dom_sf"/>
</dbReference>
<dbReference type="SMART" id="SM00220">
    <property type="entry name" value="S_TKc"/>
    <property type="match status" value="1"/>
</dbReference>
<dbReference type="Pfam" id="PF00069">
    <property type="entry name" value="Pkinase"/>
    <property type="match status" value="1"/>
</dbReference>
<protein>
    <submittedName>
        <fullName evidence="2">Serine/threonine-protein kinase HT1</fullName>
    </submittedName>
</protein>
<gene>
    <name evidence="2" type="ORF">C7M84_013089</name>
</gene>
<evidence type="ECO:0000313" key="2">
    <source>
        <dbReference type="EMBL" id="ROT68753.1"/>
    </source>
</evidence>
<dbReference type="PROSITE" id="PS00108">
    <property type="entry name" value="PROTEIN_KINASE_ST"/>
    <property type="match status" value="1"/>
</dbReference>
<dbReference type="SUPFAM" id="SSF56112">
    <property type="entry name" value="Protein kinase-like (PK-like)"/>
    <property type="match status" value="1"/>
</dbReference>
<dbReference type="STRING" id="6689.A0A3R7PJN9"/>